<name>A0ABZ0UWC4_9RICK</name>
<dbReference type="Proteomes" id="UP001326613">
    <property type="component" value="Chromosome"/>
</dbReference>
<keyword evidence="2" id="KW-1185">Reference proteome</keyword>
<reference evidence="1 2" key="1">
    <citation type="submission" date="2022-10" db="EMBL/GenBank/DDBJ databases">
        <title>Host association and intracellularity evolved multiple times independently in the Rickettsiales.</title>
        <authorList>
            <person name="Castelli M."/>
            <person name="Nardi T."/>
            <person name="Gammuto L."/>
            <person name="Bellinzona G."/>
            <person name="Sabaneyeva E."/>
            <person name="Potekhin A."/>
            <person name="Serra V."/>
            <person name="Petroni G."/>
            <person name="Sassera D."/>
        </authorList>
    </citation>
    <scope>NUCLEOTIDE SEQUENCE [LARGE SCALE GENOMIC DNA]</scope>
    <source>
        <strain evidence="1 2">Kr 154-4</strain>
    </source>
</reference>
<evidence type="ECO:0000313" key="1">
    <source>
        <dbReference type="EMBL" id="WPY01298.1"/>
    </source>
</evidence>
<sequence length="59" mass="6537">MEKKLKLKVEKIGRTEGREEGKAERNIEIAKSLLSQNIDINVISTATGLSIAEIKKLLS</sequence>
<organism evidence="1 2">
    <name type="scientific">Candidatus Trichorickettsia mobilis</name>
    <dbReference type="NCBI Taxonomy" id="1346319"/>
    <lineage>
        <taxon>Bacteria</taxon>
        <taxon>Pseudomonadati</taxon>
        <taxon>Pseudomonadota</taxon>
        <taxon>Alphaproteobacteria</taxon>
        <taxon>Rickettsiales</taxon>
        <taxon>Rickettsiaceae</taxon>
        <taxon>Rickettsieae</taxon>
        <taxon>Candidatus Trichorickettsia</taxon>
    </lineage>
</organism>
<dbReference type="RefSeq" id="WP_323738080.1">
    <property type="nucleotide sequence ID" value="NZ_CP112932.1"/>
</dbReference>
<accession>A0ABZ0UWC4</accession>
<evidence type="ECO:0000313" key="2">
    <source>
        <dbReference type="Proteomes" id="UP001326613"/>
    </source>
</evidence>
<gene>
    <name evidence="1" type="ORF">Trichorick_01208</name>
</gene>
<proteinExistence type="predicted"/>
<protein>
    <submittedName>
        <fullName evidence="1">PD-(D/E)XK nuclease family transposase/recombinase family C-terminal domain protein</fullName>
    </submittedName>
</protein>
<dbReference type="EMBL" id="CP112932">
    <property type="protein sequence ID" value="WPY01298.1"/>
    <property type="molecule type" value="Genomic_DNA"/>
</dbReference>